<dbReference type="RefSeq" id="WP_086887366.1">
    <property type="nucleotide sequence ID" value="NZ_CP019893.1"/>
</dbReference>
<dbReference type="Proteomes" id="UP000250088">
    <property type="component" value="Chromosome"/>
</dbReference>
<sequence length="490" mass="55208">MTVTDEPATATLEQAVADLLVRDPDRHADALETLSSAGDRRTIPHLIEVLMIHEIGSNWSTFGFPEVLREYSPPRYLELPEARWPGVREALQSVAEPDFDSPYAWVEWESWYSQQDIEPLAGFDEWKLQLYRSYLPPVGRLLDTEPRDFALQDVRWGNCDPSFLAACNEPDFVPGDVASIDPDANDANAEEADEAYLEPDDTIFGFTVEETAYAVPRWVLFPHELANLTVRGTALSLTYCTLCNAPILYDRRVGDRTLTFSSTGMLLAGNKVMFDEETESLWSQHSGVPIAGEYLQKEPDRRLEVRPISQTTWGEWRERHPDSLALDLETGYDFDYAFYEDHVGFFEHYWTDENAIQPGLETDDGELPEKTAVYGVPADDGSTIHVYPVDDIGADEVVIDEIDDRTVVVCRDATGDVAVYEAPPTPLERDGEVVVDAAGDRWRLIHQGLVADEECDDDGREMLPRVAGRHGLFFAFRTQYDEVVVGPSED</sequence>
<proteinExistence type="predicted"/>
<dbReference type="GeneID" id="32893196"/>
<name>A0A2Z2HPQ3_9EURY</name>
<organism evidence="1 2">
    <name type="scientific">Natrarchaeobaculum aegyptiacum</name>
    <dbReference type="NCBI Taxonomy" id="745377"/>
    <lineage>
        <taxon>Archaea</taxon>
        <taxon>Methanobacteriati</taxon>
        <taxon>Methanobacteriota</taxon>
        <taxon>Stenosarchaea group</taxon>
        <taxon>Halobacteria</taxon>
        <taxon>Halobacteriales</taxon>
        <taxon>Natrialbaceae</taxon>
        <taxon>Natrarchaeobaculum</taxon>
    </lineage>
</organism>
<dbReference type="Pfam" id="PF11376">
    <property type="entry name" value="DUF3179"/>
    <property type="match status" value="1"/>
</dbReference>
<protein>
    <recommendedName>
        <fullName evidence="3">DUF3179 domain-containing protein</fullName>
    </recommendedName>
</protein>
<dbReference type="EMBL" id="CP019893">
    <property type="protein sequence ID" value="ARS88981.1"/>
    <property type="molecule type" value="Genomic_DNA"/>
</dbReference>
<accession>A0A2Z2HPQ3</accession>
<evidence type="ECO:0000313" key="1">
    <source>
        <dbReference type="EMBL" id="ARS88981.1"/>
    </source>
</evidence>
<keyword evidence="2" id="KW-1185">Reference proteome</keyword>
<dbReference type="InterPro" id="IPR021516">
    <property type="entry name" value="DUF3179"/>
</dbReference>
<dbReference type="AlphaFoldDB" id="A0A2Z2HPQ3"/>
<dbReference type="OrthoDB" id="2731at2157"/>
<evidence type="ECO:0008006" key="3">
    <source>
        <dbReference type="Google" id="ProtNLM"/>
    </source>
</evidence>
<gene>
    <name evidence="1" type="ORF">B1756_03915</name>
</gene>
<evidence type="ECO:0000313" key="2">
    <source>
        <dbReference type="Proteomes" id="UP000250088"/>
    </source>
</evidence>
<dbReference type="KEGG" id="naj:B1756_03915"/>
<reference evidence="2" key="1">
    <citation type="submission" date="2017-02" db="EMBL/GenBank/DDBJ databases">
        <title>Natronthermophilus aegyptiacus gen. nov.,sp. nov., an aerobic, extremely halophilic alkalithermophilic archaeon isolated from the athalassohaline Wadi An Natrun, Egypt.</title>
        <authorList>
            <person name="Zhao B."/>
        </authorList>
    </citation>
    <scope>NUCLEOTIDE SEQUENCE [LARGE SCALE GENOMIC DNA]</scope>
    <source>
        <strain evidence="2">JW/NM-HA 15</strain>
    </source>
</reference>